<evidence type="ECO:0000313" key="2">
    <source>
        <dbReference type="Proteomes" id="UP001058458"/>
    </source>
</evidence>
<name>A0AB38QVG0_PARTM</name>
<reference evidence="1" key="1">
    <citation type="submission" date="2020-10" db="EMBL/GenBank/DDBJ databases">
        <authorList>
            <person name="Delgado J.A."/>
            <person name="Gonzalez J.M."/>
        </authorList>
    </citation>
    <scope>NUCLEOTIDE SEQUENCE</scope>
    <source>
        <strain evidence="1">23.6</strain>
    </source>
</reference>
<dbReference type="EMBL" id="CP063414">
    <property type="protein sequence ID" value="UOE75091.1"/>
    <property type="molecule type" value="Genomic_DNA"/>
</dbReference>
<dbReference type="AlphaFoldDB" id="A0AB38QVG0"/>
<dbReference type="Proteomes" id="UP001058458">
    <property type="component" value="Chromosome"/>
</dbReference>
<dbReference type="RefSeq" id="WP_256832699.1">
    <property type="nucleotide sequence ID" value="NZ_CP063414.1"/>
</dbReference>
<gene>
    <name evidence="1" type="ORF">IMI45_12135</name>
</gene>
<organism evidence="1 2">
    <name type="scientific">Parageobacillus thermoglucosidasius</name>
    <name type="common">Geobacillus thermoglucosidasius</name>
    <dbReference type="NCBI Taxonomy" id="1426"/>
    <lineage>
        <taxon>Bacteria</taxon>
        <taxon>Bacillati</taxon>
        <taxon>Bacillota</taxon>
        <taxon>Bacilli</taxon>
        <taxon>Bacillales</taxon>
        <taxon>Anoxybacillaceae</taxon>
        <taxon>Parageobacillus</taxon>
    </lineage>
</organism>
<sequence length="604" mass="70816">MKVQLRMGEWMITMGIVGLYRVFEYGLRNEIIDQQYRQSISVRPWGLELDIDVLPQLPKAYFLYLIDEYSVAKRDSEKLRLYMKQAEKEGQFQEALKNIKKTVESTTKEALKYLTHEQLENVLETLKRIKKYEDLNDLIACVNTFETIIYDKKINQKLTIENFKDKILKSFFGQVSFLNNSKKDLDDLDDYIEVFQKDYVTPIFYDLQLEQVLVTASSSEEIIRFLDDNKDYGPFKHLKKAWKLKTIEHIRAYVKERVNKCLLLHNYLAFHNFEEMVFYPIGVANNKALNFNWDLENKQPRPISSLAKFILFFIPAGSAIYFKKEGFDEQSEHRMYAGFVQTDTIFSEILQKNNHFKQMKQSKEPFDRIVSKLVQSISTEAKYVTDHLFFIEISSNYKDRKKTYLHYYHLPSYLANYFQSSYAKKLDYIKPYEYREQFVQYVLRGADPVPVIYKYLRYCIENEISQIGLYIAVRERNRILQLKKGVKDMSSTDKRVYAVFRSGQEIRKALEQATASKAAEQYSASSNKKVNAIAYRLLNAAKAGNQKSFMDTLFRLHMSAEKPISPIFLNALHERDLDFATVANAFIAGLLSSGLQEGQEDVVL</sequence>
<proteinExistence type="predicted"/>
<accession>A0AB38QVG0</accession>
<protein>
    <submittedName>
        <fullName evidence="1">Type I-B CRISPR-associated protein Cas8b1/Cst1</fullName>
    </submittedName>
</protein>
<evidence type="ECO:0000313" key="1">
    <source>
        <dbReference type="EMBL" id="UOE75091.1"/>
    </source>
</evidence>